<feature type="domain" description="Peptidase S1" evidence="13">
    <location>
        <begin position="365"/>
        <end position="600"/>
    </location>
</feature>
<dbReference type="Proteomes" id="UP001378592">
    <property type="component" value="Unassembled WGS sequence"/>
</dbReference>
<protein>
    <recommendedName>
        <fullName evidence="9">limulus clotting factor C</fullName>
        <ecNumber evidence="9">3.4.21.84</ecNumber>
    </recommendedName>
</protein>
<evidence type="ECO:0000256" key="2">
    <source>
        <dbReference type="ARBA" id="ARBA00022670"/>
    </source>
</evidence>
<evidence type="ECO:0000259" key="13">
    <source>
        <dbReference type="PROSITE" id="PS50240"/>
    </source>
</evidence>
<dbReference type="InterPro" id="IPR001314">
    <property type="entry name" value="Peptidase_S1A"/>
</dbReference>
<dbReference type="PROSITE" id="PS00134">
    <property type="entry name" value="TRYPSIN_HIS"/>
    <property type="match status" value="1"/>
</dbReference>
<gene>
    <name evidence="14" type="ORF">R5R35_014339</name>
</gene>
<keyword evidence="6 10" id="KW-0720">Serine protease</keyword>
<keyword evidence="5" id="KW-0353">Hemolymph clotting</keyword>
<dbReference type="PANTHER" id="PTHR24258:SF140">
    <property type="entry name" value="BCDNA.GH08420-RELATED"/>
    <property type="match status" value="1"/>
</dbReference>
<dbReference type="PANTHER" id="PTHR24258">
    <property type="entry name" value="SERINE PROTEASE-RELATED"/>
    <property type="match status" value="1"/>
</dbReference>
<feature type="compositionally biased region" description="Pro residues" evidence="11">
    <location>
        <begin position="81"/>
        <end position="91"/>
    </location>
</feature>
<dbReference type="CDD" id="cd00190">
    <property type="entry name" value="Tryp_SPc"/>
    <property type="match status" value="1"/>
</dbReference>
<organism evidence="14 15">
    <name type="scientific">Gryllus longicercus</name>
    <dbReference type="NCBI Taxonomy" id="2509291"/>
    <lineage>
        <taxon>Eukaryota</taxon>
        <taxon>Metazoa</taxon>
        <taxon>Ecdysozoa</taxon>
        <taxon>Arthropoda</taxon>
        <taxon>Hexapoda</taxon>
        <taxon>Insecta</taxon>
        <taxon>Pterygota</taxon>
        <taxon>Neoptera</taxon>
        <taxon>Polyneoptera</taxon>
        <taxon>Orthoptera</taxon>
        <taxon>Ensifera</taxon>
        <taxon>Gryllidea</taxon>
        <taxon>Grylloidea</taxon>
        <taxon>Gryllidae</taxon>
        <taxon>Gryllinae</taxon>
        <taxon>Gryllus</taxon>
    </lineage>
</organism>
<dbReference type="InterPro" id="IPR033116">
    <property type="entry name" value="TRYPSIN_SER"/>
</dbReference>
<reference evidence="14 15" key="1">
    <citation type="submission" date="2024-03" db="EMBL/GenBank/DDBJ databases">
        <title>The genome assembly and annotation of the cricket Gryllus longicercus Weissman &amp; Gray.</title>
        <authorList>
            <person name="Szrajer S."/>
            <person name="Gray D."/>
            <person name="Ylla G."/>
        </authorList>
    </citation>
    <scope>NUCLEOTIDE SEQUENCE [LARGE SCALE GENOMIC DNA]</scope>
    <source>
        <strain evidence="14">DAG 2021-001</strain>
        <tissue evidence="14">Whole body minus gut</tissue>
    </source>
</reference>
<dbReference type="InterPro" id="IPR009003">
    <property type="entry name" value="Peptidase_S1_PA"/>
</dbReference>
<evidence type="ECO:0000256" key="5">
    <source>
        <dbReference type="ARBA" id="ARBA00022820"/>
    </source>
</evidence>
<dbReference type="GO" id="GO:0004252">
    <property type="term" value="F:serine-type endopeptidase activity"/>
    <property type="evidence" value="ECO:0007669"/>
    <property type="project" value="InterPro"/>
</dbReference>
<dbReference type="InterPro" id="IPR001254">
    <property type="entry name" value="Trypsin_dom"/>
</dbReference>
<evidence type="ECO:0000256" key="1">
    <source>
        <dbReference type="ARBA" id="ARBA00022659"/>
    </source>
</evidence>
<evidence type="ECO:0000256" key="4">
    <source>
        <dbReference type="ARBA" id="ARBA00022801"/>
    </source>
</evidence>
<evidence type="ECO:0000256" key="8">
    <source>
        <dbReference type="ARBA" id="ARBA00052079"/>
    </source>
</evidence>
<evidence type="ECO:0000313" key="14">
    <source>
        <dbReference type="EMBL" id="KAK7866470.1"/>
    </source>
</evidence>
<dbReference type="EC" id="3.4.21.84" evidence="9"/>
<proteinExistence type="predicted"/>
<dbReference type="PROSITE" id="PS50240">
    <property type="entry name" value="TRYPSIN_DOM"/>
    <property type="match status" value="1"/>
</dbReference>
<evidence type="ECO:0000256" key="6">
    <source>
        <dbReference type="ARBA" id="ARBA00022825"/>
    </source>
</evidence>
<evidence type="ECO:0000256" key="10">
    <source>
        <dbReference type="RuleBase" id="RU363034"/>
    </source>
</evidence>
<dbReference type="EMBL" id="JAZDUA010000146">
    <property type="protein sequence ID" value="KAK7866470.1"/>
    <property type="molecule type" value="Genomic_DNA"/>
</dbReference>
<feature type="chain" id="PRO_5042974065" description="limulus clotting factor C" evidence="12">
    <location>
        <begin position="21"/>
        <end position="601"/>
    </location>
</feature>
<dbReference type="PROSITE" id="PS00135">
    <property type="entry name" value="TRYPSIN_SER"/>
    <property type="match status" value="1"/>
</dbReference>
<evidence type="ECO:0000256" key="9">
    <source>
        <dbReference type="ARBA" id="ARBA00066707"/>
    </source>
</evidence>
<dbReference type="PRINTS" id="PR00722">
    <property type="entry name" value="CHYMOTRYPSIN"/>
</dbReference>
<feature type="region of interest" description="Disordered" evidence="11">
    <location>
        <begin position="27"/>
        <end position="97"/>
    </location>
</feature>
<dbReference type="GO" id="GO:0042381">
    <property type="term" value="P:hemolymph coagulation"/>
    <property type="evidence" value="ECO:0007669"/>
    <property type="project" value="UniProtKB-KW"/>
</dbReference>
<accession>A0AAN9VK98</accession>
<dbReference type="FunFam" id="2.40.10.10:FF:000120">
    <property type="entry name" value="Putative serine protease"/>
    <property type="match status" value="1"/>
</dbReference>
<keyword evidence="2 10" id="KW-0645">Protease</keyword>
<evidence type="ECO:0000256" key="3">
    <source>
        <dbReference type="ARBA" id="ARBA00022729"/>
    </source>
</evidence>
<dbReference type="Gene3D" id="2.40.10.10">
    <property type="entry name" value="Trypsin-like serine proteases"/>
    <property type="match status" value="1"/>
</dbReference>
<dbReference type="AlphaFoldDB" id="A0AAN9VK98"/>
<keyword evidence="15" id="KW-1185">Reference proteome</keyword>
<dbReference type="SMART" id="SM00020">
    <property type="entry name" value="Tryp_SPc"/>
    <property type="match status" value="1"/>
</dbReference>
<keyword evidence="7" id="KW-1015">Disulfide bond</keyword>
<evidence type="ECO:0000256" key="11">
    <source>
        <dbReference type="SAM" id="MobiDB-lite"/>
    </source>
</evidence>
<feature type="signal peptide" evidence="12">
    <location>
        <begin position="1"/>
        <end position="20"/>
    </location>
</feature>
<evidence type="ECO:0000256" key="12">
    <source>
        <dbReference type="SAM" id="SignalP"/>
    </source>
</evidence>
<keyword evidence="4 10" id="KW-0378">Hydrolase</keyword>
<keyword evidence="3 12" id="KW-0732">Signal</keyword>
<sequence>MMVYSLTGITRIFVIAVILARPTKEDFRNKRQDPRPFVPYVDFRSKENVTRTPSSGSLGDGGQGMRAGSGATGPGSTRSPVPAPPTGPPKGPGTATLLDESPLSPLKYFQERCASSKGDGSCYPAADCQRLGGVAIELCPGRKLQCCVFERSCGDVSGERLTYFQSPDYPAQSMGTLACDYDVAIQSDVCAVRIEYEKVQLARKLGGVCDIDQIFILNSVDGPTTGQCGPLSGYSTTVAVNPGQTKPVKLAVLVQNEAYYHWRIKVMQIRCSQLRNFHAPGTCGRKDQDVSAAATEEFMETLPSLFHILQDVKWRRAHTARTPGGVWWSFPEPVFNTFYYGTMKKHLQQQSSHSVHLVREAEERIVGGSDAELYEFPWQVAIFLEDLFFCGGALINDQFVLTAAHCLMTRDTPVESIVLQLGDHDLTTINETTHVTRRVRSVLFHSHFHPFLLANDIAMLRLDKPVALSYRVRPVCLPNPADSYTGRQGTVVGWGITSFPMGEPSPILQKLAVETLSNFQCARIIEEPVGLGMICAAPSSFQGTCFGDSGGPMTITEPDGTDVLVGLVSFGVTGCAVIPAFPDLYTRVSEYLKWIDVNAIT</sequence>
<evidence type="ECO:0000256" key="7">
    <source>
        <dbReference type="ARBA" id="ARBA00023157"/>
    </source>
</evidence>
<feature type="compositionally biased region" description="Gly residues" evidence="11">
    <location>
        <begin position="58"/>
        <end position="73"/>
    </location>
</feature>
<dbReference type="InterPro" id="IPR018114">
    <property type="entry name" value="TRYPSIN_HIS"/>
</dbReference>
<comment type="caution">
    <text evidence="14">The sequence shown here is derived from an EMBL/GenBank/DDBJ whole genome shotgun (WGS) entry which is preliminary data.</text>
</comment>
<keyword evidence="1" id="KW-0768">Sushi</keyword>
<dbReference type="SUPFAM" id="SSF50494">
    <property type="entry name" value="Trypsin-like serine proteases"/>
    <property type="match status" value="1"/>
</dbReference>
<evidence type="ECO:0000313" key="15">
    <source>
        <dbReference type="Proteomes" id="UP001378592"/>
    </source>
</evidence>
<dbReference type="Pfam" id="PF00089">
    <property type="entry name" value="Trypsin"/>
    <property type="match status" value="1"/>
</dbReference>
<comment type="catalytic activity">
    <reaction evidence="8">
        <text>Selective cleavage of 103-Arg-|-Ser-104 and 124-Ile-|-Ile-125 bonds in Limulus clotting factor B to form activated factor B. Cleavage of -Pro-Arg-|-Xaa- bonds in synthetic substrates.</text>
        <dbReference type="EC" id="3.4.21.84"/>
    </reaction>
</comment>
<dbReference type="InterPro" id="IPR043504">
    <property type="entry name" value="Peptidase_S1_PA_chymotrypsin"/>
</dbReference>
<name>A0AAN9VK98_9ORTH</name>
<dbReference type="GO" id="GO:0006508">
    <property type="term" value="P:proteolysis"/>
    <property type="evidence" value="ECO:0007669"/>
    <property type="project" value="UniProtKB-KW"/>
</dbReference>